<evidence type="ECO:0000313" key="2">
    <source>
        <dbReference type="EMBL" id="CCV07999.1"/>
    </source>
</evidence>
<protein>
    <submittedName>
        <fullName evidence="2">Uncharacterized protein</fullName>
    </submittedName>
</protein>
<sequence length="530" mass="56960">MQYPQGSPVGAAMQGFGDELSAVAEHYQQVKEQQEAFDAELARRRFNGQIAQAEDEVTATAPADGSGLHDAMYGQVDPRSGLVTKPGLFDTLFDDAVPKIPESQRTAFARQKEVMRRVGGLRMAQRQLQRRHDYEQAQVDTVLQTNAIAIGKANADDIVTFEAARQDGLDLIDKMGLDSGIRQQKVKDWFSTAAKARFEALIAKDPKQALAMFGLAQAGSETKDDTAEAVGLENAGSTAASKGDGAAKLTPDERVAQAFHNDNSAHDNGKAALKAAPWIADLSPDALRDLGQKAQTAMTVQLIETRAKIDLASENAPTAIAGTGVYSGKMPRAEDFIAIYGADEGGKQFQDFSRKIDVGRQAFDMRTMSNRAVHVQLRDAEPGPGGPPAEQARYQVTAAAAIQTLGARRVDPGGYVRKVFPNVDAAWGKIGRPDSGSWNRRGEPDSYDPSAYENAIAASVAAQKQLGIESFQPLPWSVVQNIVATFNDESVPQADKDTILRSLWRSARPQSSDCSLSAIGPSWASPSGSK</sequence>
<name>M5EST7_9HYPH</name>
<dbReference type="AlphaFoldDB" id="M5EST7"/>
<dbReference type="EMBL" id="CAUM01000137">
    <property type="protein sequence ID" value="CCV07999.1"/>
    <property type="molecule type" value="Genomic_DNA"/>
</dbReference>
<proteinExistence type="predicted"/>
<reference evidence="2 3" key="1">
    <citation type="submission" date="2013-02" db="EMBL/GenBank/DDBJ databases">
        <authorList>
            <person name="Genoscope - CEA"/>
        </authorList>
    </citation>
    <scope>NUCLEOTIDE SEQUENCE [LARGE SCALE GENOMIC DNA]</scope>
    <source>
        <strain evidence="2 3">STM 2683</strain>
    </source>
</reference>
<accession>M5EST7</accession>
<evidence type="ECO:0000313" key="3">
    <source>
        <dbReference type="Proteomes" id="UP000012062"/>
    </source>
</evidence>
<feature type="region of interest" description="Disordered" evidence="1">
    <location>
        <begin position="507"/>
        <end position="530"/>
    </location>
</feature>
<organism evidence="2 3">
    <name type="scientific">Mesorhizobium metallidurans STM 2683</name>
    <dbReference type="NCBI Taxonomy" id="1297569"/>
    <lineage>
        <taxon>Bacteria</taxon>
        <taxon>Pseudomonadati</taxon>
        <taxon>Pseudomonadota</taxon>
        <taxon>Alphaproteobacteria</taxon>
        <taxon>Hyphomicrobiales</taxon>
        <taxon>Phyllobacteriaceae</taxon>
        <taxon>Mesorhizobium</taxon>
    </lineage>
</organism>
<dbReference type="Proteomes" id="UP000012062">
    <property type="component" value="Unassembled WGS sequence"/>
</dbReference>
<evidence type="ECO:0000256" key="1">
    <source>
        <dbReference type="SAM" id="MobiDB-lite"/>
    </source>
</evidence>
<keyword evidence="3" id="KW-1185">Reference proteome</keyword>
<comment type="caution">
    <text evidence="2">The sequence shown here is derived from an EMBL/GenBank/DDBJ whole genome shotgun (WGS) entry which is preliminary data.</text>
</comment>
<gene>
    <name evidence="2" type="ORF">MESS2_680009</name>
</gene>